<feature type="compositionally biased region" description="Polar residues" evidence="10">
    <location>
        <begin position="1"/>
        <end position="12"/>
    </location>
</feature>
<dbReference type="GO" id="GO:0005789">
    <property type="term" value="C:endoplasmic reticulum membrane"/>
    <property type="evidence" value="ECO:0007669"/>
    <property type="project" value="UniProtKB-SubCell"/>
</dbReference>
<dbReference type="SMART" id="SM00939">
    <property type="entry name" value="PepX_C"/>
    <property type="match status" value="1"/>
</dbReference>
<evidence type="ECO:0000256" key="3">
    <source>
        <dbReference type="ARBA" id="ARBA00022729"/>
    </source>
</evidence>
<evidence type="ECO:0000313" key="14">
    <source>
        <dbReference type="Proteomes" id="UP001239445"/>
    </source>
</evidence>
<dbReference type="Proteomes" id="UP001239445">
    <property type="component" value="Unassembled WGS sequence"/>
</dbReference>
<comment type="caution">
    <text evidence="13">The sequence shown here is derived from an EMBL/GenBank/DDBJ whole genome shotgun (WGS) entry which is preliminary data.</text>
</comment>
<dbReference type="SUPFAM" id="SSF53474">
    <property type="entry name" value="alpha/beta-Hydrolases"/>
    <property type="match status" value="1"/>
</dbReference>
<evidence type="ECO:0000256" key="9">
    <source>
        <dbReference type="ARBA" id="ARBA00038311"/>
    </source>
</evidence>
<keyword evidence="6 11" id="KW-1133">Transmembrane helix</keyword>
<dbReference type="InterPro" id="IPR008979">
    <property type="entry name" value="Galactose-bd-like_sf"/>
</dbReference>
<dbReference type="InterPro" id="IPR029058">
    <property type="entry name" value="AB_hydrolase_fold"/>
</dbReference>
<dbReference type="Gene3D" id="2.60.120.260">
    <property type="entry name" value="Galactose-binding domain-like"/>
    <property type="match status" value="1"/>
</dbReference>
<name>A0AAJ0BDC7_9PEZI</name>
<proteinExistence type="inferred from homology"/>
<dbReference type="Pfam" id="PF08530">
    <property type="entry name" value="PepX_C"/>
    <property type="match status" value="1"/>
</dbReference>
<evidence type="ECO:0000256" key="1">
    <source>
        <dbReference type="ARBA" id="ARBA00004115"/>
    </source>
</evidence>
<evidence type="ECO:0000256" key="2">
    <source>
        <dbReference type="ARBA" id="ARBA00022692"/>
    </source>
</evidence>
<comment type="subcellular location">
    <subcellularLocation>
        <location evidence="1">Endoplasmic reticulum membrane</location>
        <topology evidence="1">Single-pass type I membrane protein</topology>
    </subcellularLocation>
</comment>
<comment type="similarity">
    <text evidence="9">Belongs to the IRC22 family.</text>
</comment>
<dbReference type="InterPro" id="IPR000383">
    <property type="entry name" value="Xaa-Pro-like_dom"/>
</dbReference>
<reference evidence="13" key="1">
    <citation type="submission" date="2023-06" db="EMBL/GenBank/DDBJ databases">
        <title>Genome-scale phylogeny and comparative genomics of the fungal order Sordariales.</title>
        <authorList>
            <consortium name="Lawrence Berkeley National Laboratory"/>
            <person name="Hensen N."/>
            <person name="Bonometti L."/>
            <person name="Westerberg I."/>
            <person name="Brannstrom I.O."/>
            <person name="Guillou S."/>
            <person name="Cros-Aarteil S."/>
            <person name="Calhoun S."/>
            <person name="Haridas S."/>
            <person name="Kuo A."/>
            <person name="Mondo S."/>
            <person name="Pangilinan J."/>
            <person name="Riley R."/>
            <person name="Labutti K."/>
            <person name="Andreopoulos B."/>
            <person name="Lipzen A."/>
            <person name="Chen C."/>
            <person name="Yanf M."/>
            <person name="Daum C."/>
            <person name="Ng V."/>
            <person name="Clum A."/>
            <person name="Steindorff A."/>
            <person name="Ohm R."/>
            <person name="Martin F."/>
            <person name="Silar P."/>
            <person name="Natvig D."/>
            <person name="Lalanne C."/>
            <person name="Gautier V."/>
            <person name="Ament-Velasquez S.L."/>
            <person name="Kruys A."/>
            <person name="Hutchinson M.I."/>
            <person name="Powell A.J."/>
            <person name="Barry K."/>
            <person name="Miller A.N."/>
            <person name="Grigoriev I.V."/>
            <person name="Debuchy R."/>
            <person name="Gladieux P."/>
            <person name="Thoren M.H."/>
            <person name="Johannesson H."/>
        </authorList>
    </citation>
    <scope>NUCLEOTIDE SEQUENCE</scope>
    <source>
        <strain evidence="13">PSN4</strain>
    </source>
</reference>
<dbReference type="PANTHER" id="PTHR43056">
    <property type="entry name" value="PEPTIDASE S9 PROLYL OLIGOPEPTIDASE"/>
    <property type="match status" value="1"/>
</dbReference>
<keyword evidence="7 11" id="KW-0472">Membrane</keyword>
<dbReference type="SUPFAM" id="SSF49785">
    <property type="entry name" value="Galactose-binding domain-like"/>
    <property type="match status" value="1"/>
</dbReference>
<feature type="region of interest" description="Disordered" evidence="10">
    <location>
        <begin position="897"/>
        <end position="948"/>
    </location>
</feature>
<organism evidence="13 14">
    <name type="scientific">Echria macrotheca</name>
    <dbReference type="NCBI Taxonomy" id="438768"/>
    <lineage>
        <taxon>Eukaryota</taxon>
        <taxon>Fungi</taxon>
        <taxon>Dikarya</taxon>
        <taxon>Ascomycota</taxon>
        <taxon>Pezizomycotina</taxon>
        <taxon>Sordariomycetes</taxon>
        <taxon>Sordariomycetidae</taxon>
        <taxon>Sordariales</taxon>
        <taxon>Schizotheciaceae</taxon>
        <taxon>Echria</taxon>
    </lineage>
</organism>
<dbReference type="AlphaFoldDB" id="A0AAJ0BDC7"/>
<evidence type="ECO:0000259" key="12">
    <source>
        <dbReference type="SMART" id="SM00939"/>
    </source>
</evidence>
<dbReference type="InterPro" id="IPR013736">
    <property type="entry name" value="Xaa-Pro_dipept_C"/>
</dbReference>
<feature type="domain" description="Xaa-Pro dipeptidyl-peptidase C-terminal" evidence="12">
    <location>
        <begin position="441"/>
        <end position="707"/>
    </location>
</feature>
<evidence type="ECO:0000256" key="11">
    <source>
        <dbReference type="SAM" id="Phobius"/>
    </source>
</evidence>
<gene>
    <name evidence="13" type="ORF">QBC47DRAFT_302314</name>
</gene>
<feature type="compositionally biased region" description="Low complexity" evidence="10">
    <location>
        <begin position="34"/>
        <end position="48"/>
    </location>
</feature>
<evidence type="ECO:0000256" key="5">
    <source>
        <dbReference type="ARBA" id="ARBA00022824"/>
    </source>
</evidence>
<dbReference type="EMBL" id="MU839835">
    <property type="protein sequence ID" value="KAK1754702.1"/>
    <property type="molecule type" value="Genomic_DNA"/>
</dbReference>
<dbReference type="PANTHER" id="PTHR43056:SF10">
    <property type="entry name" value="COCE_NOND FAMILY, PUTATIVE (AFU_ORTHOLOGUE AFUA_7G00600)-RELATED"/>
    <property type="match status" value="1"/>
</dbReference>
<dbReference type="NCBIfam" id="TIGR00976">
    <property type="entry name" value="CocE_NonD"/>
    <property type="match status" value="1"/>
</dbReference>
<keyword evidence="5" id="KW-0256">Endoplasmic reticulum</keyword>
<dbReference type="InterPro" id="IPR005674">
    <property type="entry name" value="CocE/Ser_esterase"/>
</dbReference>
<comment type="function">
    <text evidence="8">Is probably involved in a pathway contributing to genomic integrity.</text>
</comment>
<dbReference type="Gene3D" id="1.10.3020.20">
    <property type="match status" value="1"/>
</dbReference>
<accession>A0AAJ0BDC7</accession>
<evidence type="ECO:0000256" key="7">
    <source>
        <dbReference type="ARBA" id="ARBA00023136"/>
    </source>
</evidence>
<dbReference type="Gene3D" id="3.40.50.1820">
    <property type="entry name" value="alpha/beta hydrolase"/>
    <property type="match status" value="1"/>
</dbReference>
<keyword evidence="4 13" id="KW-0378">Hydrolase</keyword>
<feature type="compositionally biased region" description="Basic residues" evidence="10">
    <location>
        <begin position="930"/>
        <end position="948"/>
    </location>
</feature>
<dbReference type="InterPro" id="IPR050585">
    <property type="entry name" value="Xaa-Pro_dipeptidyl-ppase/CocE"/>
</dbReference>
<dbReference type="Pfam" id="PF02129">
    <property type="entry name" value="Peptidase_S15"/>
    <property type="match status" value="1"/>
</dbReference>
<evidence type="ECO:0000256" key="6">
    <source>
        <dbReference type="ARBA" id="ARBA00022989"/>
    </source>
</evidence>
<feature type="region of interest" description="Disordered" evidence="10">
    <location>
        <begin position="1"/>
        <end position="77"/>
    </location>
</feature>
<evidence type="ECO:0000256" key="10">
    <source>
        <dbReference type="SAM" id="MobiDB-lite"/>
    </source>
</evidence>
<feature type="transmembrane region" description="Helical" evidence="11">
    <location>
        <begin position="860"/>
        <end position="878"/>
    </location>
</feature>
<sequence length="948" mass="105405">MASRSTTATTTQDHLRDYTIRLSGAPSRTSIDESSPSQPAASTAPGTSQNPPGWDTEHRQVPPYRPVNTSLDRESRPWGSNRVEDVIIFTMMHGVWLRGVCKMTEFKTPPLRDLLEVHPDPENGITFMKNVSIPLKASPLPIRANVYLPLSPNDNAATPAKYPVLVTYGPYGKDIPYETFHHGSFSEVNPEHRSKYSAWETPDPVYWCREGYAIVRADERGLGQSPGLLDTMSRGTSECFFDVVEWCAEQPWSTGKVGLLGISYYAGSQWRVAARRPKGLAAIIPWEGMSDYYRDRCRHGGIFSNKFIDIWWNRQVLTNQYGRAGRSKITFPPDGPGARGQEETIEGDLPEEVLVANRRDQTKDNEANRFRDDEYYASKEFRLEDIEVPVLSVANWGGILLHLRGNVLGYTHAGSQLKYLRFITGRHDLPFYYHEEVELQKSFLNAFLKGIDTVGWSVPGKVPPVTVTIRKGNVGFNDAEKEKVYPKRQESAWPIPRTQYTKFYLAPDQTLSQSRPGSEEGKVGYKALGTLDNPQAVQFISSPFQEETEITGHIVAHLHVSVTPDEPDTESDMDLFLTLRHLDASGKEIFYTGTAGDPVPLCKGWLRVSNRKVHDENPKHRPWLPHREYLSTDALPVEAGQVYGVDIEIWPTNVVVDEGNQIVLEVASGDTQGSGIFQHNSEVDRPPSRFAGMNYIHFGEGLENYVTLPATSEADAAPEAPELKIDIETTFPDADIFGVKLVNGRATRALIDITNHEDGPIDVAVVGGLLKTTQPLPEGTPESAAILRNLTAMPYKLSIPAGEKQTVPYSFILDMNPQDTIVDILAVISNEAGQVFQIQAHSGPASIVEPPTSILDPQIIFLYLVLTGVFGGTLYFVYKTWIETLFPQARVKPTKKAKKEVVEPLSGSESAGATTGAEKDYDESWIPSHHINRPVAKRVKSGPGSKRQ</sequence>
<protein>
    <submittedName>
        <fullName evidence="13">Alpha/Beta hydrolase protein</fullName>
    </submittedName>
</protein>
<evidence type="ECO:0000256" key="8">
    <source>
        <dbReference type="ARBA" id="ARBA00037565"/>
    </source>
</evidence>
<dbReference type="InterPro" id="IPR005595">
    <property type="entry name" value="TRAP_alpha"/>
</dbReference>
<evidence type="ECO:0000256" key="4">
    <source>
        <dbReference type="ARBA" id="ARBA00022801"/>
    </source>
</evidence>
<evidence type="ECO:0000313" key="13">
    <source>
        <dbReference type="EMBL" id="KAK1754702.1"/>
    </source>
</evidence>
<dbReference type="Pfam" id="PF03896">
    <property type="entry name" value="TRAP_alpha"/>
    <property type="match status" value="1"/>
</dbReference>
<keyword evidence="14" id="KW-1185">Reference proteome</keyword>
<dbReference type="GO" id="GO:0008239">
    <property type="term" value="F:dipeptidyl-peptidase activity"/>
    <property type="evidence" value="ECO:0007669"/>
    <property type="project" value="InterPro"/>
</dbReference>
<keyword evidence="2 11" id="KW-0812">Transmembrane</keyword>
<keyword evidence="3" id="KW-0732">Signal</keyword>